<evidence type="ECO:0000256" key="1">
    <source>
        <dbReference type="SAM" id="MobiDB-lite"/>
    </source>
</evidence>
<feature type="compositionally biased region" description="Low complexity" evidence="1">
    <location>
        <begin position="23"/>
        <end position="32"/>
    </location>
</feature>
<sequence>MKKFLLLSIGLGIIAVSCGTKESSMSSSSSDSAAVDTNKMQSSISTTDSVTTTTNPDSIRIKMDTVTAPATK</sequence>
<feature type="compositionally biased region" description="Low complexity" evidence="1">
    <location>
        <begin position="42"/>
        <end position="54"/>
    </location>
</feature>
<reference evidence="3" key="1">
    <citation type="submission" date="2016-10" db="EMBL/GenBank/DDBJ databases">
        <authorList>
            <person name="Varghese N."/>
            <person name="Submissions S."/>
        </authorList>
    </citation>
    <scope>NUCLEOTIDE SEQUENCE [LARGE SCALE GENOMIC DNA]</scope>
    <source>
        <strain evidence="3">SUR2</strain>
    </source>
</reference>
<organism evidence="2 3">
    <name type="scientific">Chryseobacterium limigenitum</name>
    <dbReference type="NCBI Taxonomy" id="1612149"/>
    <lineage>
        <taxon>Bacteria</taxon>
        <taxon>Pseudomonadati</taxon>
        <taxon>Bacteroidota</taxon>
        <taxon>Flavobacteriia</taxon>
        <taxon>Flavobacteriales</taxon>
        <taxon>Weeksellaceae</taxon>
        <taxon>Chryseobacterium group</taxon>
        <taxon>Chryseobacterium</taxon>
    </lineage>
</organism>
<gene>
    <name evidence="2" type="ORF">SAMN05216324_107115</name>
</gene>
<dbReference type="EMBL" id="FPKW01000007">
    <property type="protein sequence ID" value="SFZ94639.1"/>
    <property type="molecule type" value="Genomic_DNA"/>
</dbReference>
<keyword evidence="3" id="KW-1185">Reference proteome</keyword>
<evidence type="ECO:0000313" key="3">
    <source>
        <dbReference type="Proteomes" id="UP000182034"/>
    </source>
</evidence>
<protein>
    <recommendedName>
        <fullName evidence="4">Cytochrome C551</fullName>
    </recommendedName>
</protein>
<evidence type="ECO:0000313" key="2">
    <source>
        <dbReference type="EMBL" id="SFZ94639.1"/>
    </source>
</evidence>
<dbReference type="AlphaFoldDB" id="A0A1K2IQI2"/>
<dbReference type="PROSITE" id="PS51257">
    <property type="entry name" value="PROKAR_LIPOPROTEIN"/>
    <property type="match status" value="1"/>
</dbReference>
<dbReference type="RefSeq" id="WP_072409965.1">
    <property type="nucleotide sequence ID" value="NZ_FPKW01000007.1"/>
</dbReference>
<evidence type="ECO:0008006" key="4">
    <source>
        <dbReference type="Google" id="ProtNLM"/>
    </source>
</evidence>
<accession>A0A1K2IQI2</accession>
<proteinExistence type="predicted"/>
<name>A0A1K2IQI2_9FLAO</name>
<dbReference type="STRING" id="1612149.SAMN05216324_107115"/>
<dbReference type="Proteomes" id="UP000182034">
    <property type="component" value="Unassembled WGS sequence"/>
</dbReference>
<feature type="region of interest" description="Disordered" evidence="1">
    <location>
        <begin position="20"/>
        <end position="58"/>
    </location>
</feature>